<dbReference type="AlphaFoldDB" id="A0AAF0AX55"/>
<evidence type="ECO:0000256" key="1">
    <source>
        <dbReference type="ARBA" id="ARBA00093458"/>
    </source>
</evidence>
<accession>A0AAF0AX55</accession>
<dbReference type="GO" id="GO:0046579">
    <property type="term" value="P:positive regulation of Ras protein signal transduction"/>
    <property type="evidence" value="ECO:0007669"/>
    <property type="project" value="TreeGrafter"/>
</dbReference>
<dbReference type="KEGG" id="som:SOMG_03893"/>
<dbReference type="PANTHER" id="PTHR15243:SF0">
    <property type="entry name" value="SERINE_THREONINE-PROTEIN KINASE 19"/>
    <property type="match status" value="1"/>
</dbReference>
<evidence type="ECO:0000313" key="4">
    <source>
        <dbReference type="Proteomes" id="UP001212411"/>
    </source>
</evidence>
<keyword evidence="4" id="KW-1185">Reference proteome</keyword>
<dbReference type="InterPro" id="IPR018865">
    <property type="entry name" value="STK19-like"/>
</dbReference>
<keyword evidence="3" id="KW-0808">Transferase</keyword>
<dbReference type="Proteomes" id="UP001212411">
    <property type="component" value="Chromosome 2"/>
</dbReference>
<organism evidence="3 4">
    <name type="scientific">Schizosaccharomyces osmophilus</name>
    <dbReference type="NCBI Taxonomy" id="2545709"/>
    <lineage>
        <taxon>Eukaryota</taxon>
        <taxon>Fungi</taxon>
        <taxon>Dikarya</taxon>
        <taxon>Ascomycota</taxon>
        <taxon>Taphrinomycotina</taxon>
        <taxon>Schizosaccharomycetes</taxon>
        <taxon>Schizosaccharomycetales</taxon>
        <taxon>Schizosaccharomycetaceae</taxon>
        <taxon>Schizosaccharomyces</taxon>
    </lineage>
</organism>
<dbReference type="EMBL" id="CP115612">
    <property type="protein sequence ID" value="WBW73968.1"/>
    <property type="molecule type" value="Genomic_DNA"/>
</dbReference>
<dbReference type="Pfam" id="PF10494">
    <property type="entry name" value="Stk19"/>
    <property type="match status" value="1"/>
</dbReference>
<dbReference type="PANTHER" id="PTHR15243">
    <property type="entry name" value="SERINE/THREONINE-PROTEIN KINASE 19"/>
    <property type="match status" value="1"/>
</dbReference>
<dbReference type="GeneID" id="80877369"/>
<gene>
    <name evidence="3" type="primary">mug51</name>
    <name evidence="3" type="ORF">SOMG_03893</name>
</gene>
<keyword evidence="3" id="KW-0418">Kinase</keyword>
<proteinExistence type="inferred from homology"/>
<sequence>MPAASLLTRLRRKSGNQVKIDTLFSKRKGPSGSVSKKNEPPAVPSRQAPLKVFSFQIPPILLISDSSVCNCIAELVQRMFEDASLTRESQLMISNCPRVIVETQLTGLYHSDFTSVSRELEAEIRIGNVRRLYLHRSDSFSGESCLVLRSELNEIYQLYLNKYEDNKELQSLIKKLQEFLQTHGSTSYSTEELSFSLQERRILTTAGFLTLDGTNSYGISLPNLGVFTHILHSSRKDLIQFFKKKPFYECIEASLLQRNLSVTAKKKHETFFGWKFRLCDAIGAGLIDAFMTSCGRAYRLTRRGLEYK</sequence>
<dbReference type="GO" id="GO:0016301">
    <property type="term" value="F:kinase activity"/>
    <property type="evidence" value="ECO:0007669"/>
    <property type="project" value="UniProtKB-KW"/>
</dbReference>
<feature type="region of interest" description="Disordered" evidence="2">
    <location>
        <begin position="26"/>
        <end position="45"/>
    </location>
</feature>
<name>A0AAF0AX55_9SCHI</name>
<evidence type="ECO:0000313" key="3">
    <source>
        <dbReference type="EMBL" id="WBW73968.1"/>
    </source>
</evidence>
<protein>
    <submittedName>
        <fullName evidence="3">Variant protein kinase 19 family protein</fullName>
    </submittedName>
</protein>
<dbReference type="RefSeq" id="XP_056038211.1">
    <property type="nucleotide sequence ID" value="XM_056182680.1"/>
</dbReference>
<comment type="similarity">
    <text evidence="1">Belongs to the STK19 family.</text>
</comment>
<reference evidence="3 4" key="1">
    <citation type="journal article" date="2023" name="G3 (Bethesda)">
        <title>A high-quality reference genome for the fission yeast Schizosaccharomyces osmophilus.</title>
        <authorList>
            <person name="Jia G.S."/>
            <person name="Zhang W.C."/>
            <person name="Liang Y."/>
            <person name="Liu X.H."/>
            <person name="Rhind N."/>
            <person name="Pidoux A."/>
            <person name="Brysch-Herzberg M."/>
            <person name="Du L.L."/>
        </authorList>
    </citation>
    <scope>NUCLEOTIDE SEQUENCE [LARGE SCALE GENOMIC DNA]</scope>
    <source>
        <strain evidence="3 4">CBS 15793</strain>
    </source>
</reference>
<evidence type="ECO:0000256" key="2">
    <source>
        <dbReference type="SAM" id="MobiDB-lite"/>
    </source>
</evidence>